<dbReference type="InterPro" id="IPR052201">
    <property type="entry name" value="LRR-containing_regulator"/>
</dbReference>
<evidence type="ECO:0000313" key="3">
    <source>
        <dbReference type="EMBL" id="EJK57931.1"/>
    </source>
</evidence>
<dbReference type="eggNOG" id="ENOG502S496">
    <property type="taxonomic scope" value="Eukaryota"/>
</dbReference>
<keyword evidence="4" id="KW-1185">Reference proteome</keyword>
<dbReference type="AlphaFoldDB" id="K0SAD4"/>
<reference evidence="3 4" key="1">
    <citation type="journal article" date="2012" name="Genome Biol.">
        <title>Genome and low-iron response of an oceanic diatom adapted to chronic iron limitation.</title>
        <authorList>
            <person name="Lommer M."/>
            <person name="Specht M."/>
            <person name="Roy A.S."/>
            <person name="Kraemer L."/>
            <person name="Andreson R."/>
            <person name="Gutowska M.A."/>
            <person name="Wolf J."/>
            <person name="Bergner S.V."/>
            <person name="Schilhabel M.B."/>
            <person name="Klostermeier U.C."/>
            <person name="Beiko R.G."/>
            <person name="Rosenstiel P."/>
            <person name="Hippler M."/>
            <person name="Laroche J."/>
        </authorList>
    </citation>
    <scope>NUCLEOTIDE SEQUENCE [LARGE SCALE GENOMIC DNA]</scope>
    <source>
        <strain evidence="3 4">CCMP1005</strain>
    </source>
</reference>
<gene>
    <name evidence="3" type="ORF">THAOC_21985</name>
</gene>
<dbReference type="SMART" id="SM00368">
    <property type="entry name" value="LRR_RI"/>
    <property type="match status" value="4"/>
</dbReference>
<dbReference type="InterPro" id="IPR032675">
    <property type="entry name" value="LRR_dom_sf"/>
</dbReference>
<sequence length="645" mass="71081">MTMKHSTWPSARARHQALISCGQTRRLLPTFADSAISRPPPPMMGRLLCRVLLQGWSAGSDMFRNLGPPAEDLGVITRPPPWQRRGGGRERGPRVDQDALEATTNIEEITVNENNQDTLRSLKNDELSSLCLCKFAYDLGDYVLGGSTGELGWLGHFVKKSTSLESFGIVGGAVFEDCSKQSVIRFLDDLRKCNHIKKMDFFGITNMAEIIYILSGAMKSNITHLFVNFWILGVPEATHLFNNFCAMRSLEELCVQCEHGGEANMSDYDMAGCIPSLAACKGMRKLELTGLHLSTKSCAALSAVVPRMAALMEMRLVGNRIDDDCLRLLAQGLSECKQFKSLDLCANMISDGCLDVLARGLPASMETLRLEGNAISDDGLDVLIQGLPASVDTLHLEGNEITLARHLLLLRFKKLGLCGGTLCPGGPRVIAASLANPECRLEELYLNSCGLVNSIIGDKGAATLAEGLRNNQRLTCMSWRYNSNITAIGWNAFSSILCDTSSISATYNSNHTIQSLGNSMNGYYDQTPQDIKMLLLLNCDLDKGRVAATKILQVHRHLDMRPFFGMEMGLLPHVVAWLDRFAESRLDLKLSSVFEFVRAMSLKVTDRLMDIERLMSSGHQMAVCEICFLAIGFPMYKHSKDAVAF</sequence>
<protein>
    <submittedName>
        <fullName evidence="3">Uncharacterized protein</fullName>
    </submittedName>
</protein>
<dbReference type="PANTHER" id="PTHR24111">
    <property type="entry name" value="LEUCINE-RICH REPEAT-CONTAINING PROTEIN 34"/>
    <property type="match status" value="1"/>
</dbReference>
<feature type="region of interest" description="Disordered" evidence="2">
    <location>
        <begin position="74"/>
        <end position="94"/>
    </location>
</feature>
<keyword evidence="1" id="KW-0677">Repeat</keyword>
<evidence type="ECO:0000256" key="2">
    <source>
        <dbReference type="SAM" id="MobiDB-lite"/>
    </source>
</evidence>
<comment type="caution">
    <text evidence="3">The sequence shown here is derived from an EMBL/GenBank/DDBJ whole genome shotgun (WGS) entry which is preliminary data.</text>
</comment>
<name>K0SAD4_THAOC</name>
<dbReference type="OrthoDB" id="120976at2759"/>
<dbReference type="SUPFAM" id="SSF52047">
    <property type="entry name" value="RNI-like"/>
    <property type="match status" value="1"/>
</dbReference>
<dbReference type="PANTHER" id="PTHR24111:SF0">
    <property type="entry name" value="LEUCINE-RICH REPEAT-CONTAINING PROTEIN"/>
    <property type="match status" value="1"/>
</dbReference>
<organism evidence="3 4">
    <name type="scientific">Thalassiosira oceanica</name>
    <name type="common">Marine diatom</name>
    <dbReference type="NCBI Taxonomy" id="159749"/>
    <lineage>
        <taxon>Eukaryota</taxon>
        <taxon>Sar</taxon>
        <taxon>Stramenopiles</taxon>
        <taxon>Ochrophyta</taxon>
        <taxon>Bacillariophyta</taxon>
        <taxon>Coscinodiscophyceae</taxon>
        <taxon>Thalassiosirophycidae</taxon>
        <taxon>Thalassiosirales</taxon>
        <taxon>Thalassiosiraceae</taxon>
        <taxon>Thalassiosira</taxon>
    </lineage>
</organism>
<dbReference type="Gene3D" id="3.80.10.10">
    <property type="entry name" value="Ribonuclease Inhibitor"/>
    <property type="match status" value="2"/>
</dbReference>
<dbReference type="EMBL" id="AGNL01026668">
    <property type="protein sequence ID" value="EJK57931.1"/>
    <property type="molecule type" value="Genomic_DNA"/>
</dbReference>
<accession>K0SAD4</accession>
<dbReference type="Proteomes" id="UP000266841">
    <property type="component" value="Unassembled WGS sequence"/>
</dbReference>
<proteinExistence type="predicted"/>
<evidence type="ECO:0000256" key="1">
    <source>
        <dbReference type="ARBA" id="ARBA00022737"/>
    </source>
</evidence>
<evidence type="ECO:0000313" key="4">
    <source>
        <dbReference type="Proteomes" id="UP000266841"/>
    </source>
</evidence>